<proteinExistence type="predicted"/>
<dbReference type="Pfam" id="PF10309">
    <property type="entry name" value="NCBP3"/>
    <property type="match status" value="1"/>
</dbReference>
<dbReference type="InterPro" id="IPR015943">
    <property type="entry name" value="WD40/YVTN_repeat-like_dom_sf"/>
</dbReference>
<feature type="region of interest" description="Disordered" evidence="1">
    <location>
        <begin position="564"/>
        <end position="595"/>
    </location>
</feature>
<dbReference type="GO" id="GO:0003729">
    <property type="term" value="F:mRNA binding"/>
    <property type="evidence" value="ECO:0007669"/>
    <property type="project" value="InterPro"/>
</dbReference>
<dbReference type="AlphaFoldDB" id="A0A0F4YXC0"/>
<dbReference type="Gene3D" id="2.130.10.10">
    <property type="entry name" value="YVTN repeat-like/Quinoprotein amine dehydrogenase"/>
    <property type="match status" value="1"/>
</dbReference>
<dbReference type="Proteomes" id="UP000053958">
    <property type="component" value="Unassembled WGS sequence"/>
</dbReference>
<dbReference type="RefSeq" id="XP_013329496.1">
    <property type="nucleotide sequence ID" value="XM_013474042.1"/>
</dbReference>
<dbReference type="PANTHER" id="PTHR16291">
    <property type="entry name" value="NUCLEAR CAP-BINDING PROTEIN SUBUNIT 3"/>
    <property type="match status" value="1"/>
</dbReference>
<sequence length="1004" mass="111044">MEVASLQQPSLQPQPSNDANPPPSAVDGSMDIDMDIDLGPIPEPETVETETLEPTAAPQDGTVDPLTAEAQYEKVHIRGVDELTTDDLKRFAAEHFPVEEPTRIEWIDDTSANFVYSSEEVGLQALKAFSQLGEEDVSSFPSLRLRTAKSLSTHPESVLQVRSAVKTDRKKPRAHEASRFYLLHPEHDPREKLRRQLAERRRQARRDDSNGDYRRRRFDEREHRRRRRDESFAANMYDDMDGSDRRRGGSSEDFSDAEGRHRPRRGRQKELFPDHGPEPGRLRDRSASPGRNDLNGMRRSDDERQDSRRRFRERSPQLGSSRANEGKELFPSKLSGDGDSQKRELFPNKTVDSYLKKELFPNKTSSNHRRSDAFDAADETADLFSKRIHVSLMDGARDRADVGESGEASGISIRGAASNGQGISIRGSANGISIKGSASASVRELFPSKYNPNAGKELFSDKLEVIIITTSLIIMTMPQSTNGGSSSSSSSSIPLASLLVARFLRYNNYAATLETFIREAGLPPDAGSASTEQNGRGGRYEYDDWTLEGVIQEKKTFDQSLRFERYGDDDDDDGRKRDRWSVPAPSKPTLVDTPGSSNLLSVSVEPWQQQEEQDDVGSYLVATAADKSLNLFDVGRSNQVVASLSGLSDSPILSYVSIRGGRYQLATSMSGQLLLIKNAEVLDRRKDHSKYAVKVVAYEDEDEDDRVWIVTAGWDAKVLIYRMTLSSSSPTTIGQPVATIKLPTNPESILIVRNPDSRELMLLVSRHDSTYIYYYALEPLRSSEENQQQQQQQQCECVLRGKQNLAPHSNAWIAFSPSCMAPSPHDPGLLAVALSTLPHMKVMIVRLLFPSSDSVDNTAAATATATAEPAASSSSSSTQETHLSQALAALSLQNREDAAIVIQANTFAPQTAYSTPQVVWRPDGSGLWVNGDDGVIRGIEAKTGKVVAMLKDGHEAGSKVRSIWAGWVSCSADSGSSSEGKEDNKKEEWVVSGGFDKRLVVWRI</sequence>
<evidence type="ECO:0000313" key="2">
    <source>
        <dbReference type="EMBL" id="KKA22884.1"/>
    </source>
</evidence>
<dbReference type="SUPFAM" id="SSF50978">
    <property type="entry name" value="WD40 repeat-like"/>
    <property type="match status" value="1"/>
</dbReference>
<reference evidence="2 3" key="1">
    <citation type="submission" date="2015-04" db="EMBL/GenBank/DDBJ databases">
        <authorList>
            <person name="Heijne W.H."/>
            <person name="Fedorova N.D."/>
            <person name="Nierman W.C."/>
            <person name="Vollebregt A.W."/>
            <person name="Zhao Z."/>
            <person name="Wu L."/>
            <person name="Kumar M."/>
            <person name="Stam H."/>
            <person name="van den Berg M.A."/>
            <person name="Pel H.J."/>
        </authorList>
    </citation>
    <scope>NUCLEOTIDE SEQUENCE [LARGE SCALE GENOMIC DNA]</scope>
    <source>
        <strain evidence="2 3">CBS 393.64</strain>
    </source>
</reference>
<keyword evidence="3" id="KW-1185">Reference proteome</keyword>
<feature type="compositionally biased region" description="Basic and acidic residues" evidence="1">
    <location>
        <begin position="268"/>
        <end position="286"/>
    </location>
</feature>
<dbReference type="GO" id="GO:0000340">
    <property type="term" value="F:RNA 7-methylguanosine cap binding"/>
    <property type="evidence" value="ECO:0007669"/>
    <property type="project" value="InterPro"/>
</dbReference>
<feature type="compositionally biased region" description="Basic and acidic residues" evidence="1">
    <location>
        <begin position="174"/>
        <end position="213"/>
    </location>
</feature>
<dbReference type="InterPro" id="IPR036322">
    <property type="entry name" value="WD40_repeat_dom_sf"/>
</dbReference>
<feature type="region of interest" description="Disordered" evidence="1">
    <location>
        <begin position="233"/>
        <end position="348"/>
    </location>
</feature>
<feature type="region of interest" description="Disordered" evidence="1">
    <location>
        <begin position="1"/>
        <end position="64"/>
    </location>
</feature>
<organism evidence="2 3">
    <name type="scientific">Rasamsonia emersonii (strain ATCC 16479 / CBS 393.64 / IMI 116815)</name>
    <dbReference type="NCBI Taxonomy" id="1408163"/>
    <lineage>
        <taxon>Eukaryota</taxon>
        <taxon>Fungi</taxon>
        <taxon>Dikarya</taxon>
        <taxon>Ascomycota</taxon>
        <taxon>Pezizomycotina</taxon>
        <taxon>Eurotiomycetes</taxon>
        <taxon>Eurotiomycetidae</taxon>
        <taxon>Eurotiales</taxon>
        <taxon>Trichocomaceae</taxon>
        <taxon>Rasamsonia</taxon>
    </lineage>
</organism>
<comment type="caution">
    <text evidence="2">The sequence shown here is derived from an EMBL/GenBank/DDBJ whole genome shotgun (WGS) entry which is preliminary data.</text>
</comment>
<dbReference type="PROSITE" id="PS50896">
    <property type="entry name" value="LISH"/>
    <property type="match status" value="1"/>
</dbReference>
<feature type="region of interest" description="Disordered" evidence="1">
    <location>
        <begin position="151"/>
        <end position="213"/>
    </location>
</feature>
<name>A0A0F4YXC0_RASE3</name>
<accession>A0A0F4YXC0</accession>
<dbReference type="OrthoDB" id="1932312at2759"/>
<evidence type="ECO:0000256" key="1">
    <source>
        <dbReference type="SAM" id="MobiDB-lite"/>
    </source>
</evidence>
<dbReference type="InterPro" id="IPR006594">
    <property type="entry name" value="LisH"/>
</dbReference>
<dbReference type="GeneID" id="25315451"/>
<feature type="compositionally biased region" description="Basic and acidic residues" evidence="1">
    <location>
        <begin position="296"/>
        <end position="308"/>
    </location>
</feature>
<evidence type="ECO:0000313" key="3">
    <source>
        <dbReference type="Proteomes" id="UP000053958"/>
    </source>
</evidence>
<dbReference type="GO" id="GO:0005634">
    <property type="term" value="C:nucleus"/>
    <property type="evidence" value="ECO:0007669"/>
    <property type="project" value="TreeGrafter"/>
</dbReference>
<gene>
    <name evidence="2" type="ORF">T310_3101</name>
</gene>
<dbReference type="InterPro" id="IPR019416">
    <property type="entry name" value="NCBP3"/>
</dbReference>
<dbReference type="EMBL" id="LASV01000120">
    <property type="protein sequence ID" value="KKA22884.1"/>
    <property type="molecule type" value="Genomic_DNA"/>
</dbReference>
<protein>
    <submittedName>
        <fullName evidence="2">Uncharacterized protein</fullName>
    </submittedName>
</protein>
<feature type="compositionally biased region" description="Low complexity" evidence="1">
    <location>
        <begin position="1"/>
        <end position="16"/>
    </location>
</feature>
<dbReference type="STRING" id="1408163.A0A0F4YXC0"/>
<dbReference type="PANTHER" id="PTHR16291:SF0">
    <property type="entry name" value="NUCLEAR CAP-BINDING PROTEIN SUBUNIT 3"/>
    <property type="match status" value="1"/>
</dbReference>